<dbReference type="Proteomes" id="UP000541033">
    <property type="component" value="Unassembled WGS sequence"/>
</dbReference>
<protein>
    <submittedName>
        <fullName evidence="2">Putative membrane protein</fullName>
    </submittedName>
</protein>
<accession>A0A7X5QZM3</accession>
<evidence type="ECO:0000313" key="3">
    <source>
        <dbReference type="Proteomes" id="UP000541033"/>
    </source>
</evidence>
<proteinExistence type="predicted"/>
<keyword evidence="3" id="KW-1185">Reference proteome</keyword>
<reference evidence="2 3" key="1">
    <citation type="submission" date="2020-02" db="EMBL/GenBank/DDBJ databases">
        <title>Sequencing the genomes of 1000 actinobacteria strains.</title>
        <authorList>
            <person name="Klenk H.-P."/>
        </authorList>
    </citation>
    <scope>NUCLEOTIDE SEQUENCE [LARGE SCALE GENOMIC DNA]</scope>
    <source>
        <strain evidence="2 3">DSM 27960</strain>
    </source>
</reference>
<comment type="caution">
    <text evidence="2">The sequence shown here is derived from an EMBL/GenBank/DDBJ whole genome shotgun (WGS) entry which is preliminary data.</text>
</comment>
<dbReference type="InterPro" id="IPR025327">
    <property type="entry name" value="DUF4233"/>
</dbReference>
<keyword evidence="1" id="KW-1133">Transmembrane helix</keyword>
<dbReference type="RefSeq" id="WP_167147702.1">
    <property type="nucleotide sequence ID" value="NZ_JAAMOX010000001.1"/>
</dbReference>
<evidence type="ECO:0000256" key="1">
    <source>
        <dbReference type="SAM" id="Phobius"/>
    </source>
</evidence>
<keyword evidence="1" id="KW-0472">Membrane</keyword>
<evidence type="ECO:0000313" key="2">
    <source>
        <dbReference type="EMBL" id="NIH52730.1"/>
    </source>
</evidence>
<feature type="transmembrane region" description="Helical" evidence="1">
    <location>
        <begin position="20"/>
        <end position="39"/>
    </location>
</feature>
<sequence>MSAARAPRTPAPRSTKRSLASIVLGFELIIVFLAGLTLFGLDAIQPVPREWALYGGIALCVLTVLAMAMLRSPVGYWLGWFVQAALMSTGLFVPIMFIAGGLFVALWTYCMIIGEKLDRQTRAYIEAEDRLQAQAENGVA</sequence>
<feature type="transmembrane region" description="Helical" evidence="1">
    <location>
        <begin position="90"/>
        <end position="112"/>
    </location>
</feature>
<organism evidence="2 3">
    <name type="scientific">Lysinibacter cavernae</name>
    <dbReference type="NCBI Taxonomy" id="1640652"/>
    <lineage>
        <taxon>Bacteria</taxon>
        <taxon>Bacillati</taxon>
        <taxon>Actinomycetota</taxon>
        <taxon>Actinomycetes</taxon>
        <taxon>Micrococcales</taxon>
        <taxon>Microbacteriaceae</taxon>
        <taxon>Lysinibacter</taxon>
    </lineage>
</organism>
<feature type="transmembrane region" description="Helical" evidence="1">
    <location>
        <begin position="51"/>
        <end position="70"/>
    </location>
</feature>
<dbReference type="AlphaFoldDB" id="A0A7X5QZM3"/>
<name>A0A7X5QZM3_9MICO</name>
<keyword evidence="1" id="KW-0812">Transmembrane</keyword>
<dbReference type="Pfam" id="PF14017">
    <property type="entry name" value="DUF4233"/>
    <property type="match status" value="1"/>
</dbReference>
<gene>
    <name evidence="2" type="ORF">FHX76_000598</name>
</gene>
<dbReference type="EMBL" id="JAAMOX010000001">
    <property type="protein sequence ID" value="NIH52730.1"/>
    <property type="molecule type" value="Genomic_DNA"/>
</dbReference>